<dbReference type="Proteomes" id="UP000217005">
    <property type="component" value="Unassembled WGS sequence"/>
</dbReference>
<dbReference type="RefSeq" id="WP_094827668.1">
    <property type="nucleotide sequence ID" value="NZ_NEVL01000004.1"/>
</dbReference>
<feature type="region of interest" description="Disordered" evidence="1">
    <location>
        <begin position="287"/>
        <end position="309"/>
    </location>
</feature>
<dbReference type="Pfam" id="PF04069">
    <property type="entry name" value="OpuAC"/>
    <property type="match status" value="1"/>
</dbReference>
<dbReference type="SUPFAM" id="SSF53850">
    <property type="entry name" value="Periplasmic binding protein-like II"/>
    <property type="match status" value="1"/>
</dbReference>
<accession>A0A261S5M7</accession>
<dbReference type="Gene3D" id="3.40.190.10">
    <property type="entry name" value="Periplasmic binding protein-like II"/>
    <property type="match status" value="1"/>
</dbReference>
<dbReference type="EMBL" id="NEVL01000004">
    <property type="protein sequence ID" value="OZI32669.1"/>
    <property type="molecule type" value="Genomic_DNA"/>
</dbReference>
<evidence type="ECO:0000259" key="2">
    <source>
        <dbReference type="Pfam" id="PF04069"/>
    </source>
</evidence>
<evidence type="ECO:0000256" key="1">
    <source>
        <dbReference type="SAM" id="MobiDB-lite"/>
    </source>
</evidence>
<dbReference type="GO" id="GO:0043190">
    <property type="term" value="C:ATP-binding cassette (ABC) transporter complex"/>
    <property type="evidence" value="ECO:0007669"/>
    <property type="project" value="InterPro"/>
</dbReference>
<evidence type="ECO:0000313" key="4">
    <source>
        <dbReference type="Proteomes" id="UP000217005"/>
    </source>
</evidence>
<dbReference type="InterPro" id="IPR007210">
    <property type="entry name" value="ABC_Gly_betaine_transp_sub-bd"/>
</dbReference>
<protein>
    <submittedName>
        <fullName evidence="3">Glycine/betaine ABC transporter</fullName>
    </submittedName>
</protein>
<gene>
    <name evidence="3" type="ORF">CEG14_17325</name>
</gene>
<dbReference type="AlphaFoldDB" id="A0A261S5M7"/>
<dbReference type="GO" id="GO:0022857">
    <property type="term" value="F:transmembrane transporter activity"/>
    <property type="evidence" value="ECO:0007669"/>
    <property type="project" value="InterPro"/>
</dbReference>
<name>A0A261S5M7_9BORD</name>
<feature type="domain" description="ABC-type glycine betaine transport system substrate-binding" evidence="2">
    <location>
        <begin position="17"/>
        <end position="269"/>
    </location>
</feature>
<dbReference type="OrthoDB" id="9787902at2"/>
<proteinExistence type="predicted"/>
<reference evidence="3 4" key="1">
    <citation type="submission" date="2017-05" db="EMBL/GenBank/DDBJ databases">
        <title>Complete and WGS of Bordetella genogroups.</title>
        <authorList>
            <person name="Spilker T."/>
            <person name="LiPuma J."/>
        </authorList>
    </citation>
    <scope>NUCLEOTIDE SEQUENCE [LARGE SCALE GENOMIC DNA]</scope>
    <source>
        <strain evidence="3 4">AU17610</strain>
    </source>
</reference>
<dbReference type="Gene3D" id="3.40.190.100">
    <property type="entry name" value="Glycine betaine-binding periplasmic protein, domain 2"/>
    <property type="match status" value="1"/>
</dbReference>
<comment type="caution">
    <text evidence="3">The sequence shown here is derived from an EMBL/GenBank/DDBJ whole genome shotgun (WGS) entry which is preliminary data.</text>
</comment>
<organism evidence="3 4">
    <name type="scientific">Bordetella genomosp. 1</name>
    <dbReference type="NCBI Taxonomy" id="1395607"/>
    <lineage>
        <taxon>Bacteria</taxon>
        <taxon>Pseudomonadati</taxon>
        <taxon>Pseudomonadota</taxon>
        <taxon>Betaproteobacteria</taxon>
        <taxon>Burkholderiales</taxon>
        <taxon>Alcaligenaceae</taxon>
        <taxon>Bordetella</taxon>
    </lineage>
</organism>
<evidence type="ECO:0000313" key="3">
    <source>
        <dbReference type="EMBL" id="OZI32669.1"/>
    </source>
</evidence>
<sequence length="309" mass="33409">MNGPRPTQAPPGAAPRPIHLGVIDLSFHRATAAVVCAVLRRLGHEVSRSFAPHEEAFAQLRSGAVDMVASAWLPSSHGVYRQRVEEVVRTRAFGLHYEPYALWGVPDYVPAEVVAAVADLLKPEVRSRMIPLIQGIGPGAGITRFSIRMMQAYGLSDAGYRFQTGTQEECFTAFERASAAGQWIVVPLWHPQFLHARHSIRELRDPLGLLGGTDRAVLLAREDRVAALPAAHLAVLDRIRLSNPIVAQLDHAISREAKTADQAAAAWLAAHPELLAAWLSADAPDGAATPAALRPPAPAHRLQDQGGLR</sequence>